<dbReference type="InterPro" id="IPR016181">
    <property type="entry name" value="Acyl_CoA_acyltransferase"/>
</dbReference>
<evidence type="ECO:0000256" key="3">
    <source>
        <dbReference type="ARBA" id="ARBA00009342"/>
    </source>
</evidence>
<evidence type="ECO:0000256" key="6">
    <source>
        <dbReference type="ARBA" id="ARBA00022989"/>
    </source>
</evidence>
<dbReference type="Gene3D" id="3.40.630.30">
    <property type="match status" value="1"/>
</dbReference>
<keyword evidence="8" id="KW-0012">Acyltransferase</keyword>
<dbReference type="GeneID" id="551818"/>
<evidence type="ECO:0000256" key="5">
    <source>
        <dbReference type="ARBA" id="ARBA00022692"/>
    </source>
</evidence>
<reference evidence="11" key="1">
    <citation type="submission" date="2021-01" db="UniProtKB">
        <authorList>
            <consortium name="EnsemblMetazoa"/>
        </authorList>
    </citation>
    <scope>IDENTIFICATION</scope>
    <source>
        <strain evidence="11">DH4</strain>
    </source>
</reference>
<dbReference type="InterPro" id="IPR007248">
    <property type="entry name" value="Mpv17_PMP22"/>
</dbReference>
<dbReference type="GO" id="GO:0008080">
    <property type="term" value="F:N-acetyltransferase activity"/>
    <property type="evidence" value="ECO:0007669"/>
    <property type="project" value="InterPro"/>
</dbReference>
<dbReference type="Proteomes" id="UP000005203">
    <property type="component" value="Linkage group LG1"/>
</dbReference>
<comment type="similarity">
    <text evidence="3">Belongs to the acetyltransferase family. GNAT subfamily.</text>
</comment>
<organism evidence="11">
    <name type="scientific">Apis mellifera</name>
    <name type="common">Honeybee</name>
    <dbReference type="NCBI Taxonomy" id="7460"/>
    <lineage>
        <taxon>Eukaryota</taxon>
        <taxon>Metazoa</taxon>
        <taxon>Ecdysozoa</taxon>
        <taxon>Arthropoda</taxon>
        <taxon>Hexapoda</taxon>
        <taxon>Insecta</taxon>
        <taxon>Pterygota</taxon>
        <taxon>Neoptera</taxon>
        <taxon>Endopterygota</taxon>
        <taxon>Hymenoptera</taxon>
        <taxon>Apocrita</taxon>
        <taxon>Aculeata</taxon>
        <taxon>Apoidea</taxon>
        <taxon>Anthophila</taxon>
        <taxon>Apidae</taxon>
        <taxon>Apis</taxon>
    </lineage>
</organism>
<dbReference type="KEGG" id="ame:551818"/>
<dbReference type="PANTHER" id="PTHR13256">
    <property type="entry name" value="N-ACETYLTRANSFERASE 9"/>
    <property type="match status" value="1"/>
</dbReference>
<evidence type="ECO:0000313" key="13">
    <source>
        <dbReference type="RefSeq" id="XP_624206.2"/>
    </source>
</evidence>
<proteinExistence type="inferred from homology"/>
<evidence type="ECO:0000313" key="12">
    <source>
        <dbReference type="Proteomes" id="UP000005203"/>
    </source>
</evidence>
<dbReference type="Pfam" id="PF04117">
    <property type="entry name" value="Mpv17_PMP22"/>
    <property type="match status" value="1"/>
</dbReference>
<accession>A0A7M7R886</accession>
<keyword evidence="5 9" id="KW-0812">Transmembrane</keyword>
<dbReference type="InterPro" id="IPR039135">
    <property type="entry name" value="NAT9-like"/>
</dbReference>
<evidence type="ECO:0000256" key="2">
    <source>
        <dbReference type="ARBA" id="ARBA00006824"/>
    </source>
</evidence>
<feature type="domain" description="N-acetyltransferase" evidence="10">
    <location>
        <begin position="14"/>
        <end position="158"/>
    </location>
</feature>
<dbReference type="InterPro" id="IPR000182">
    <property type="entry name" value="GNAT_dom"/>
</dbReference>
<gene>
    <name evidence="13" type="primary">LOC551818</name>
</gene>
<dbReference type="Pfam" id="PF13302">
    <property type="entry name" value="Acetyltransf_3"/>
    <property type="match status" value="1"/>
</dbReference>
<protein>
    <submittedName>
        <fullName evidence="13">Uncharacterized protein LOC551818</fullName>
    </submittedName>
</protein>
<name>A0A7M7R886_APIME</name>
<reference evidence="13" key="2">
    <citation type="submission" date="2025-04" db="UniProtKB">
        <authorList>
            <consortium name="RefSeq"/>
        </authorList>
    </citation>
    <scope>IDENTIFICATION</scope>
    <source>
        <strain evidence="13">DH4</strain>
        <tissue evidence="13">Whole body</tissue>
    </source>
</reference>
<evidence type="ECO:0000256" key="9">
    <source>
        <dbReference type="SAM" id="Phobius"/>
    </source>
</evidence>
<sequence>MRDNEYIKIIGTNVILVPYKEKHVKRYHEWMKSAELQYFTGSESLTLEEEFQMQKRWHQDQDKCTFIILEKAIYTESGNEIEAMIGDTNLFFNELDQPNTAEIEIMIANINCREKKRGWEAIILMMLYGIDKLNVTKYIAKIKCDNEKSIKMFEKLRFHKKRPLLFNSIMYGSFYTGAEFTQQTYNRMFKFSLSSTSINIEETNTFKIEKSLFIWIKNFNQRLDLLNKNNTMQLESYNWAQLKRYAIYGCFIAGPLLHGWYKWLDMFYKGKTMKTILTKLLIDQFVFTPPLITLFFISMSLLENKPNVFDECKAKFFQTFKTSCIYWLPVQFFNFLLIPPVLRVSFVSIAAFCWVNILCYLKSIPVSECNDNQIKY</sequence>
<dbReference type="AlphaFoldDB" id="A0A7M7R886"/>
<evidence type="ECO:0000259" key="10">
    <source>
        <dbReference type="Pfam" id="PF13302"/>
    </source>
</evidence>
<feature type="transmembrane region" description="Helical" evidence="9">
    <location>
        <begin position="245"/>
        <end position="264"/>
    </location>
</feature>
<keyword evidence="4" id="KW-0808">Transferase</keyword>
<evidence type="ECO:0000256" key="4">
    <source>
        <dbReference type="ARBA" id="ARBA00022679"/>
    </source>
</evidence>
<dbReference type="OrthoDB" id="430207at2759"/>
<keyword evidence="12" id="KW-1185">Reference proteome</keyword>
<dbReference type="RefSeq" id="XP_624206.2">
    <property type="nucleotide sequence ID" value="XM_624203.6"/>
</dbReference>
<evidence type="ECO:0000256" key="1">
    <source>
        <dbReference type="ARBA" id="ARBA00004141"/>
    </source>
</evidence>
<evidence type="ECO:0000256" key="8">
    <source>
        <dbReference type="ARBA" id="ARBA00023315"/>
    </source>
</evidence>
<accession>A0A8B9B6G3</accession>
<feature type="transmembrane region" description="Helical" evidence="9">
    <location>
        <begin position="341"/>
        <end position="361"/>
    </location>
</feature>
<keyword evidence="7 9" id="KW-0472">Membrane</keyword>
<feature type="transmembrane region" description="Helical" evidence="9">
    <location>
        <begin position="276"/>
        <end position="297"/>
    </location>
</feature>
<dbReference type="GO" id="GO:0016020">
    <property type="term" value="C:membrane"/>
    <property type="evidence" value="ECO:0007669"/>
    <property type="project" value="UniProtKB-SubCell"/>
</dbReference>
<reference evidence="12" key="3">
    <citation type="submission" date="2025-05" db="UniProtKB">
        <authorList>
            <consortium name="RefSeq"/>
        </authorList>
    </citation>
    <scope>NUCLEOTIDE SEQUENCE [LARGE SCALE GENOMIC DNA]</scope>
    <source>
        <strain evidence="12">DH4</strain>
    </source>
</reference>
<dbReference type="PANTHER" id="PTHR13256:SF16">
    <property type="entry name" value="ALPHA_BETA-TUBULIN-N-ACETYLTRANSFERASE 9"/>
    <property type="match status" value="1"/>
</dbReference>
<keyword evidence="6 9" id="KW-1133">Transmembrane helix</keyword>
<evidence type="ECO:0000256" key="7">
    <source>
        <dbReference type="ARBA" id="ARBA00023136"/>
    </source>
</evidence>
<dbReference type="EnsemblMetazoa" id="XM_624203">
    <property type="protein sequence ID" value="XP_624206"/>
    <property type="gene ID" value="LOC551818"/>
</dbReference>
<dbReference type="SUPFAM" id="SSF55729">
    <property type="entry name" value="Acyl-CoA N-acyltransferases (Nat)"/>
    <property type="match status" value="1"/>
</dbReference>
<evidence type="ECO:0000313" key="11">
    <source>
        <dbReference type="EnsemblMetazoa" id="XP_624206"/>
    </source>
</evidence>
<comment type="similarity">
    <text evidence="2">Belongs to the peroxisomal membrane protein PXMP2/4 family.</text>
</comment>
<comment type="subcellular location">
    <subcellularLocation>
        <location evidence="1">Membrane</location>
        <topology evidence="1">Multi-pass membrane protein</topology>
    </subcellularLocation>
</comment>